<keyword evidence="2" id="KW-0732">Signal</keyword>
<dbReference type="Proteomes" id="UP000256977">
    <property type="component" value="Unassembled WGS sequence"/>
</dbReference>
<keyword evidence="1" id="KW-0175">Coiled coil</keyword>
<protein>
    <recommendedName>
        <fullName evidence="5">Toxin regulator</fullName>
    </recommendedName>
</protein>
<dbReference type="AlphaFoldDB" id="A0A3D9KA03"/>
<comment type="caution">
    <text evidence="3">The sequence shown here is derived from an EMBL/GenBank/DDBJ whole genome shotgun (WGS) entry which is preliminary data.</text>
</comment>
<keyword evidence="4" id="KW-1185">Reference proteome</keyword>
<dbReference type="RefSeq" id="WP_116060816.1">
    <property type="nucleotide sequence ID" value="NZ_QRDZ01000008.1"/>
</dbReference>
<feature type="signal peptide" evidence="2">
    <location>
        <begin position="1"/>
        <end position="23"/>
    </location>
</feature>
<feature type="chain" id="PRO_5039674324" description="Toxin regulator" evidence="2">
    <location>
        <begin position="24"/>
        <end position="239"/>
    </location>
</feature>
<evidence type="ECO:0000256" key="1">
    <source>
        <dbReference type="SAM" id="Coils"/>
    </source>
</evidence>
<sequence length="239" mass="26635">MKRLVLIGIVLILTVGMSACSSASKDDYQRALDDNAKLQSDYQKALDDNAKLKSDSQKTMEELETVKKRIDEFSVLEAKYKNLSEAEVGAQQAANDLKAEQDRQAKEQLLAQEKEKAEAEAAKKLANAEAEEKKGYETGITYKQLARTPDDYEGKKVKFSGKVLQVVEGESEVNLRVAVNSNYNNVIFVYYPSSLTKVRVLKDDNVNLYGVSEGLHTYQSTMGGNITIPLIQVEKLDIK</sequence>
<feature type="coiled-coil region" evidence="1">
    <location>
        <begin position="28"/>
        <end position="134"/>
    </location>
</feature>
<dbReference type="EMBL" id="QRDZ01000008">
    <property type="protein sequence ID" value="RED83208.1"/>
    <property type="molecule type" value="Genomic_DNA"/>
</dbReference>
<evidence type="ECO:0000256" key="2">
    <source>
        <dbReference type="SAM" id="SignalP"/>
    </source>
</evidence>
<evidence type="ECO:0000313" key="4">
    <source>
        <dbReference type="Proteomes" id="UP000256977"/>
    </source>
</evidence>
<evidence type="ECO:0008006" key="5">
    <source>
        <dbReference type="Google" id="ProtNLM"/>
    </source>
</evidence>
<dbReference type="OrthoDB" id="1656098at2"/>
<reference evidence="3 4" key="1">
    <citation type="submission" date="2018-07" db="EMBL/GenBank/DDBJ databases">
        <title>Genomic Encyclopedia of Type Strains, Phase III (KMG-III): the genomes of soil and plant-associated and newly described type strains.</title>
        <authorList>
            <person name="Whitman W."/>
        </authorList>
    </citation>
    <scope>NUCLEOTIDE SEQUENCE [LARGE SCALE GENOMIC DNA]</scope>
    <source>
        <strain evidence="3 4">CECT 7287</strain>
    </source>
</reference>
<name>A0A3D9KA03_9BACL</name>
<evidence type="ECO:0000313" key="3">
    <source>
        <dbReference type="EMBL" id="RED83208.1"/>
    </source>
</evidence>
<gene>
    <name evidence="3" type="ORF">DFP98_10850</name>
</gene>
<dbReference type="PROSITE" id="PS51257">
    <property type="entry name" value="PROKAR_LIPOPROTEIN"/>
    <property type="match status" value="1"/>
</dbReference>
<accession>A0A3D9KA03</accession>
<proteinExistence type="predicted"/>
<organism evidence="3 4">
    <name type="scientific">Cohnella phaseoli</name>
    <dbReference type="NCBI Taxonomy" id="456490"/>
    <lineage>
        <taxon>Bacteria</taxon>
        <taxon>Bacillati</taxon>
        <taxon>Bacillota</taxon>
        <taxon>Bacilli</taxon>
        <taxon>Bacillales</taxon>
        <taxon>Paenibacillaceae</taxon>
        <taxon>Cohnella</taxon>
    </lineage>
</organism>